<keyword evidence="2" id="KW-1185">Reference proteome</keyword>
<organism evidence="1 2">
    <name type="scientific">Lipomyces starkeyi NRRL Y-11557</name>
    <dbReference type="NCBI Taxonomy" id="675824"/>
    <lineage>
        <taxon>Eukaryota</taxon>
        <taxon>Fungi</taxon>
        <taxon>Dikarya</taxon>
        <taxon>Ascomycota</taxon>
        <taxon>Saccharomycotina</taxon>
        <taxon>Lipomycetes</taxon>
        <taxon>Lipomycetales</taxon>
        <taxon>Lipomycetaceae</taxon>
        <taxon>Lipomyces</taxon>
    </lineage>
</organism>
<name>A0A1E3Q8M7_LIPST</name>
<dbReference type="AlphaFoldDB" id="A0A1E3Q8M7"/>
<dbReference type="EMBL" id="KV454293">
    <property type="protein sequence ID" value="ODQ73960.1"/>
    <property type="molecule type" value="Genomic_DNA"/>
</dbReference>
<accession>A0A1E3Q8M7</accession>
<evidence type="ECO:0000313" key="2">
    <source>
        <dbReference type="Proteomes" id="UP000094385"/>
    </source>
</evidence>
<dbReference type="Proteomes" id="UP000094385">
    <property type="component" value="Unassembled WGS sequence"/>
</dbReference>
<reference evidence="1 2" key="1">
    <citation type="journal article" date="2016" name="Proc. Natl. Acad. Sci. U.S.A.">
        <title>Comparative genomics of biotechnologically important yeasts.</title>
        <authorList>
            <person name="Riley R."/>
            <person name="Haridas S."/>
            <person name="Wolfe K.H."/>
            <person name="Lopes M.R."/>
            <person name="Hittinger C.T."/>
            <person name="Goeker M."/>
            <person name="Salamov A.A."/>
            <person name="Wisecaver J.H."/>
            <person name="Long T.M."/>
            <person name="Calvey C.H."/>
            <person name="Aerts A.L."/>
            <person name="Barry K.W."/>
            <person name="Choi C."/>
            <person name="Clum A."/>
            <person name="Coughlan A.Y."/>
            <person name="Deshpande S."/>
            <person name="Douglass A.P."/>
            <person name="Hanson S.J."/>
            <person name="Klenk H.-P."/>
            <person name="LaButti K.M."/>
            <person name="Lapidus A."/>
            <person name="Lindquist E.A."/>
            <person name="Lipzen A.M."/>
            <person name="Meier-Kolthoff J.P."/>
            <person name="Ohm R.A."/>
            <person name="Otillar R.P."/>
            <person name="Pangilinan J.L."/>
            <person name="Peng Y."/>
            <person name="Rokas A."/>
            <person name="Rosa C.A."/>
            <person name="Scheuner C."/>
            <person name="Sibirny A.A."/>
            <person name="Slot J.C."/>
            <person name="Stielow J.B."/>
            <person name="Sun H."/>
            <person name="Kurtzman C.P."/>
            <person name="Blackwell M."/>
            <person name="Grigoriev I.V."/>
            <person name="Jeffries T.W."/>
        </authorList>
    </citation>
    <scope>NUCLEOTIDE SEQUENCE [LARGE SCALE GENOMIC DNA]</scope>
    <source>
        <strain evidence="1 2">NRRL Y-11557</strain>
    </source>
</reference>
<sequence>MTTTISVQSLKSVTVDHYLTITKSIIVPTTIREISTSTHLAKYTTTTTTTATRIKEIPSFKTVTLESLTTIDHTKTIENQKTVTKSVTVTTTSEKVSVVTRVVFSTVSPTVIKVSPTTRTVTSTTTSFLNTVTVTDLVTPSPRTVTATVVPSCRPVCAQLVANPSFESLVPMQYWGPVLPLQALRKREPAPAYNYFSVVSNSDIPGGAHSGDNAVVSNFVTDLLWIGMTQSIVVNRNCYGRYRFQAFVKSSTDSCTLVLSVRTYLLPHEISTFPIPFGGLWVEISSFLGVDGNFDLIVSVSCTTWSQVWLDDLTVTMADETF</sequence>
<gene>
    <name evidence="1" type="ORF">LIPSTDRAFT_63152</name>
</gene>
<proteinExistence type="predicted"/>
<protein>
    <submittedName>
        <fullName evidence="1">Uncharacterized protein</fullName>
    </submittedName>
</protein>
<evidence type="ECO:0000313" key="1">
    <source>
        <dbReference type="EMBL" id="ODQ73960.1"/>
    </source>
</evidence>